<dbReference type="Pfam" id="PF00176">
    <property type="entry name" value="SNF2-rel_dom"/>
    <property type="match status" value="1"/>
</dbReference>
<feature type="domain" description="SWIM-type" evidence="3">
    <location>
        <begin position="40"/>
        <end position="75"/>
    </location>
</feature>
<dbReference type="InterPro" id="IPR007527">
    <property type="entry name" value="Znf_SWIM"/>
</dbReference>
<dbReference type="PROSITE" id="PS51194">
    <property type="entry name" value="HELICASE_CTER"/>
    <property type="match status" value="1"/>
</dbReference>
<evidence type="ECO:0000259" key="4">
    <source>
        <dbReference type="PROSITE" id="PS51192"/>
    </source>
</evidence>
<dbReference type="Proteomes" id="UP000388452">
    <property type="component" value="Chromosome"/>
</dbReference>
<gene>
    <name evidence="6" type="ORF">LM010_07595</name>
</gene>
<protein>
    <submittedName>
        <fullName evidence="6">Helicase SNF2</fullName>
    </submittedName>
</protein>
<dbReference type="CDD" id="cd18793">
    <property type="entry name" value="SF2_C_SNF"/>
    <property type="match status" value="1"/>
</dbReference>
<reference evidence="6 7" key="1">
    <citation type="submission" date="2019-10" db="EMBL/GenBank/DDBJ databases">
        <title>Genome sequencing of Lactobacillus manihotivorans.</title>
        <authorList>
            <person name="Kim K."/>
        </authorList>
    </citation>
    <scope>NUCLEOTIDE SEQUENCE [LARGE SCALE GENOMIC DNA]</scope>
    <source>
        <strain evidence="6 7">LM010</strain>
    </source>
</reference>
<proteinExistence type="predicted"/>
<dbReference type="SMART" id="SM00487">
    <property type="entry name" value="DEXDc"/>
    <property type="match status" value="1"/>
</dbReference>
<keyword evidence="1" id="KW-0378">Hydrolase</keyword>
<dbReference type="EMBL" id="CP045068">
    <property type="protein sequence ID" value="QFQ92969.1"/>
    <property type="molecule type" value="Genomic_DNA"/>
</dbReference>
<keyword evidence="6" id="KW-0347">Helicase</keyword>
<dbReference type="AlphaFoldDB" id="A0A5P8JW95"/>
<dbReference type="Pfam" id="PF08455">
    <property type="entry name" value="SNF2_assoc"/>
    <property type="match status" value="1"/>
</dbReference>
<dbReference type="Pfam" id="PF04434">
    <property type="entry name" value="SWIM"/>
    <property type="match status" value="1"/>
</dbReference>
<dbReference type="GO" id="GO:0005524">
    <property type="term" value="F:ATP binding"/>
    <property type="evidence" value="ECO:0007669"/>
    <property type="project" value="InterPro"/>
</dbReference>
<dbReference type="InterPro" id="IPR013663">
    <property type="entry name" value="Helicase_SWF/SNF/SWI_bac"/>
</dbReference>
<dbReference type="InterPro" id="IPR014001">
    <property type="entry name" value="Helicase_ATP-bd"/>
</dbReference>
<dbReference type="InterPro" id="IPR027417">
    <property type="entry name" value="P-loop_NTPase"/>
</dbReference>
<name>A0A5P8JW95_9LACO</name>
<dbReference type="InterPro" id="IPR038718">
    <property type="entry name" value="SNF2-like_sf"/>
</dbReference>
<evidence type="ECO:0000259" key="3">
    <source>
        <dbReference type="PROSITE" id="PS50966"/>
    </source>
</evidence>
<dbReference type="SMART" id="SM00490">
    <property type="entry name" value="HELICc"/>
    <property type="match status" value="1"/>
</dbReference>
<dbReference type="GO" id="GO:0008270">
    <property type="term" value="F:zinc ion binding"/>
    <property type="evidence" value="ECO:0007669"/>
    <property type="project" value="UniProtKB-KW"/>
</dbReference>
<dbReference type="PROSITE" id="PS51192">
    <property type="entry name" value="HELICASE_ATP_BIND_1"/>
    <property type="match status" value="1"/>
</dbReference>
<dbReference type="Gene3D" id="3.40.50.10810">
    <property type="entry name" value="Tandem AAA-ATPase domain"/>
    <property type="match status" value="1"/>
</dbReference>
<dbReference type="GO" id="GO:0004386">
    <property type="term" value="F:helicase activity"/>
    <property type="evidence" value="ECO:0007669"/>
    <property type="project" value="UniProtKB-KW"/>
</dbReference>
<dbReference type="InterPro" id="IPR049730">
    <property type="entry name" value="SNF2/RAD54-like_C"/>
</dbReference>
<sequence length="1049" mass="116167">MPSVMWSRGKAIVAAHKVEIIAIDPDLKVIEARVYGTHAYDVIVGIRASQDSCSCPFFPDHGYCKHIAAVELYFKAQDQTIEAALAANTNLPQHGDASQGARFVAGLDLPEQQYFHGLTNNTKGQLLLEATLEIHPYVASDWTKKARIFIKLRLANASDGHFLAVRDMQEFLTAYHNHDRLALAGHKHVFSLSPRVFGEPERQLIALLSNTQPVEQVRLSGSASVYRRMAILNPGDFARVVKPMSQMAHVVFANVQDQINYDHLNVVAFEPTAALFVGAVVKTDTGYQFDLHENFDAVVDSDELLIRGGDFYQATTAQFDLIQHVLNEFFVARDALHLAFGFDERESLRQLIAYLQPIAQLEVPELIQAPMMTPKFVLGKQKQRLILHLAFDYGDQVLTPTEVVKRDAALRNLTQERQAQAYLEALGFAVGDDGWHKDFHDPDVLYRFFVQELPNLRQNGTVTLDDDLAALWQDSQTLAPKVAVKAADGLLAINFSMNGVSASQVDAMLAQLDVDRPYLQRADGALIPIDDQLRRVSQALAKLRDQAKFSQGQLQVPAAQALAVRSALGQDAEFDAKFDAIANDLAHPEQFKVFGQRPVNADMRPYQQRGVQWLEMLNSHGFGGILADEMGLGKTLQMISFLNNHQDTTHTSLVVAPASLLYNWKAECEKFAPDLHVVVVDGNKTERKATIAAPADIWITSYNSVRNDIAQYANASLGYLVLDEAQFVKNGASKTNQALRKLHPINTFALSGTPIENRTDEIWAIFALVMPGLLPGLKAFKRLSPETVATRVAPFILRRDKQSVLPDLPPRVQSNLTNEMTKAQKAVYLAQLQQMQVQVRGLDAKSLVKNKLAILAGLTRLRQLCDTPALYLPEYQGGSGKLEQLADLLQEAVANGRHVLVFSQFTGMLDQIATVLDEAELGYFTLRGSTPPQKRLGMVDRFNAGEVPIFLISLKAGGTGLNLTGADLVILVDLWWNPAVEDQAIARAHRLGQAHEVDVYRLITKGTIEEQIAKLQAKKRDLVDVVMAGAQNKAALTDDEIRTILGIDE</sequence>
<evidence type="ECO:0000259" key="5">
    <source>
        <dbReference type="PROSITE" id="PS51194"/>
    </source>
</evidence>
<dbReference type="InterPro" id="IPR000330">
    <property type="entry name" value="SNF2_N"/>
</dbReference>
<dbReference type="InterPro" id="IPR001650">
    <property type="entry name" value="Helicase_C-like"/>
</dbReference>
<dbReference type="SUPFAM" id="SSF52540">
    <property type="entry name" value="P-loop containing nucleoside triphosphate hydrolases"/>
    <property type="match status" value="2"/>
</dbReference>
<dbReference type="Gene3D" id="3.40.50.300">
    <property type="entry name" value="P-loop containing nucleotide triphosphate hydrolases"/>
    <property type="match status" value="1"/>
</dbReference>
<evidence type="ECO:0000313" key="7">
    <source>
        <dbReference type="Proteomes" id="UP000388452"/>
    </source>
</evidence>
<evidence type="ECO:0000256" key="1">
    <source>
        <dbReference type="ARBA" id="ARBA00022801"/>
    </source>
</evidence>
<keyword evidence="6" id="KW-0067">ATP-binding</keyword>
<keyword evidence="6" id="KW-0547">Nucleotide-binding</keyword>
<dbReference type="PANTHER" id="PTHR10799">
    <property type="entry name" value="SNF2/RAD54 HELICASE FAMILY"/>
    <property type="match status" value="1"/>
</dbReference>
<feature type="domain" description="Helicase ATP-binding" evidence="4">
    <location>
        <begin position="615"/>
        <end position="772"/>
    </location>
</feature>
<dbReference type="PROSITE" id="PS50966">
    <property type="entry name" value="ZF_SWIM"/>
    <property type="match status" value="1"/>
</dbReference>
<keyword evidence="2" id="KW-0862">Zinc</keyword>
<organism evidence="6 7">
    <name type="scientific">Lacticaseibacillus manihotivorans</name>
    <dbReference type="NCBI Taxonomy" id="88233"/>
    <lineage>
        <taxon>Bacteria</taxon>
        <taxon>Bacillati</taxon>
        <taxon>Bacillota</taxon>
        <taxon>Bacilli</taxon>
        <taxon>Lactobacillales</taxon>
        <taxon>Lactobacillaceae</taxon>
        <taxon>Lacticaseibacillus</taxon>
    </lineage>
</organism>
<accession>A0A5P8JW95</accession>
<evidence type="ECO:0000256" key="2">
    <source>
        <dbReference type="PROSITE-ProRule" id="PRU00325"/>
    </source>
</evidence>
<evidence type="ECO:0000313" key="6">
    <source>
        <dbReference type="EMBL" id="QFQ92969.1"/>
    </source>
</evidence>
<dbReference type="GO" id="GO:0016787">
    <property type="term" value="F:hydrolase activity"/>
    <property type="evidence" value="ECO:0007669"/>
    <property type="project" value="UniProtKB-KW"/>
</dbReference>
<feature type="domain" description="Helicase C-terminal" evidence="5">
    <location>
        <begin position="881"/>
        <end position="1041"/>
    </location>
</feature>
<keyword evidence="2" id="KW-0479">Metal-binding</keyword>
<keyword evidence="2" id="KW-0863">Zinc-finger</keyword>
<dbReference type="Pfam" id="PF00271">
    <property type="entry name" value="Helicase_C"/>
    <property type="match status" value="1"/>
</dbReference>